<dbReference type="InParanoid" id="A0A3P7DMZ1"/>
<protein>
    <submittedName>
        <fullName evidence="1">Uncharacterized protein</fullName>
    </submittedName>
</protein>
<dbReference type="EMBL" id="UYWW01002014">
    <property type="protein sequence ID" value="VDM11281.1"/>
    <property type="molecule type" value="Genomic_DNA"/>
</dbReference>
<accession>A0A3P7DMZ1</accession>
<dbReference type="AlphaFoldDB" id="A0A3P7DMZ1"/>
<evidence type="ECO:0000313" key="1">
    <source>
        <dbReference type="EMBL" id="VDM11281.1"/>
    </source>
</evidence>
<gene>
    <name evidence="1" type="ORF">WBA_LOCUS4667</name>
</gene>
<keyword evidence="2" id="KW-1185">Reference proteome</keyword>
<proteinExistence type="predicted"/>
<organism evidence="1 2">
    <name type="scientific">Wuchereria bancrofti</name>
    <dbReference type="NCBI Taxonomy" id="6293"/>
    <lineage>
        <taxon>Eukaryota</taxon>
        <taxon>Metazoa</taxon>
        <taxon>Ecdysozoa</taxon>
        <taxon>Nematoda</taxon>
        <taxon>Chromadorea</taxon>
        <taxon>Rhabditida</taxon>
        <taxon>Spirurina</taxon>
        <taxon>Spiruromorpha</taxon>
        <taxon>Filarioidea</taxon>
        <taxon>Onchocercidae</taxon>
        <taxon>Wuchereria</taxon>
    </lineage>
</organism>
<dbReference type="OrthoDB" id="5853427at2759"/>
<reference evidence="1 2" key="1">
    <citation type="submission" date="2018-11" db="EMBL/GenBank/DDBJ databases">
        <authorList>
            <consortium name="Pathogen Informatics"/>
        </authorList>
    </citation>
    <scope>NUCLEOTIDE SEQUENCE [LARGE SCALE GENOMIC DNA]</scope>
</reference>
<sequence length="114" mass="13614">MLLFIKIQLSIVLTIYSYCITYSTVLIRSIALLKNTVISTHFRYRLNSRFVEHRCPYLIPFMLFNETTQQYTIHTSVSIDIIKEIFYALKYENINVKDWLQLEQILKVVCPFLL</sequence>
<dbReference type="Proteomes" id="UP000270924">
    <property type="component" value="Unassembled WGS sequence"/>
</dbReference>
<evidence type="ECO:0000313" key="2">
    <source>
        <dbReference type="Proteomes" id="UP000270924"/>
    </source>
</evidence>
<name>A0A3P7DMZ1_WUCBA</name>